<evidence type="ECO:0000256" key="1">
    <source>
        <dbReference type="ARBA" id="ARBA00022723"/>
    </source>
</evidence>
<dbReference type="RefSeq" id="WP_344414996.1">
    <property type="nucleotide sequence ID" value="NZ_BAAANN010000005.1"/>
</dbReference>
<feature type="domain" description="EF-hand" evidence="3">
    <location>
        <begin position="5"/>
        <end position="40"/>
    </location>
</feature>
<dbReference type="SMART" id="SM00054">
    <property type="entry name" value="EFh"/>
    <property type="match status" value="3"/>
</dbReference>
<organism evidence="4 5">
    <name type="scientific">Amycolatopsis minnesotensis</name>
    <dbReference type="NCBI Taxonomy" id="337894"/>
    <lineage>
        <taxon>Bacteria</taxon>
        <taxon>Bacillati</taxon>
        <taxon>Actinomycetota</taxon>
        <taxon>Actinomycetes</taxon>
        <taxon>Pseudonocardiales</taxon>
        <taxon>Pseudonocardiaceae</taxon>
        <taxon>Amycolatopsis</taxon>
    </lineage>
</organism>
<dbReference type="EMBL" id="BAAANN010000005">
    <property type="protein sequence ID" value="GAA1948003.1"/>
    <property type="molecule type" value="Genomic_DNA"/>
</dbReference>
<feature type="domain" description="EF-hand" evidence="3">
    <location>
        <begin position="134"/>
        <end position="162"/>
    </location>
</feature>
<dbReference type="InterPro" id="IPR002048">
    <property type="entry name" value="EF_hand_dom"/>
</dbReference>
<dbReference type="Pfam" id="PF13202">
    <property type="entry name" value="EF-hand_5"/>
    <property type="match status" value="2"/>
</dbReference>
<evidence type="ECO:0000259" key="3">
    <source>
        <dbReference type="PROSITE" id="PS50222"/>
    </source>
</evidence>
<dbReference type="InterPro" id="IPR018247">
    <property type="entry name" value="EF_Hand_1_Ca_BS"/>
</dbReference>
<accession>A0ABN2QAF2</accession>
<sequence length="181" mass="19966">MASEFQRRKISTVFSALDADHDGFLDESDFEALAARWTGIRGGEQDTPGHERLRSIMIGWWAILLASSDLDRDDKVTLDEVLIVVDRLPKTIEAVTNTADAMFEAVDENGDGRISEPEYQRMIEAWTGRTDTGEIFALLDLDGDGSISQAEFAQHWAEFWAGDDPAAPGSSVFGKVSPDAR</sequence>
<comment type="caution">
    <text evidence="4">The sequence shown here is derived from an EMBL/GenBank/DDBJ whole genome shotgun (WGS) entry which is preliminary data.</text>
</comment>
<keyword evidence="5" id="KW-1185">Reference proteome</keyword>
<evidence type="ECO:0000313" key="5">
    <source>
        <dbReference type="Proteomes" id="UP001501116"/>
    </source>
</evidence>
<dbReference type="InterPro" id="IPR011992">
    <property type="entry name" value="EF-hand-dom_pair"/>
</dbReference>
<dbReference type="PROSITE" id="PS50222">
    <property type="entry name" value="EF_HAND_2"/>
    <property type="match status" value="3"/>
</dbReference>
<gene>
    <name evidence="4" type="ORF">GCM10009754_15310</name>
</gene>
<proteinExistence type="predicted"/>
<evidence type="ECO:0000256" key="2">
    <source>
        <dbReference type="ARBA" id="ARBA00022737"/>
    </source>
</evidence>
<dbReference type="SUPFAM" id="SSF47473">
    <property type="entry name" value="EF-hand"/>
    <property type="match status" value="1"/>
</dbReference>
<dbReference type="Gene3D" id="1.10.238.10">
    <property type="entry name" value="EF-hand"/>
    <property type="match status" value="1"/>
</dbReference>
<keyword evidence="1" id="KW-0479">Metal-binding</keyword>
<dbReference type="PANTHER" id="PTHR10827:SF98">
    <property type="entry name" value="45 KDA CALCIUM-BINDING PROTEIN"/>
    <property type="match status" value="1"/>
</dbReference>
<evidence type="ECO:0000313" key="4">
    <source>
        <dbReference type="EMBL" id="GAA1948003.1"/>
    </source>
</evidence>
<dbReference type="PROSITE" id="PS00018">
    <property type="entry name" value="EF_HAND_1"/>
    <property type="match status" value="4"/>
</dbReference>
<dbReference type="CDD" id="cd00051">
    <property type="entry name" value="EFh"/>
    <property type="match status" value="1"/>
</dbReference>
<name>A0ABN2QAF2_9PSEU</name>
<dbReference type="PANTHER" id="PTHR10827">
    <property type="entry name" value="RETICULOCALBIN"/>
    <property type="match status" value="1"/>
</dbReference>
<reference evidence="4 5" key="1">
    <citation type="journal article" date="2019" name="Int. J. Syst. Evol. Microbiol.">
        <title>The Global Catalogue of Microorganisms (GCM) 10K type strain sequencing project: providing services to taxonomists for standard genome sequencing and annotation.</title>
        <authorList>
            <consortium name="The Broad Institute Genomics Platform"/>
            <consortium name="The Broad Institute Genome Sequencing Center for Infectious Disease"/>
            <person name="Wu L."/>
            <person name="Ma J."/>
        </authorList>
    </citation>
    <scope>NUCLEOTIDE SEQUENCE [LARGE SCALE GENOMIC DNA]</scope>
    <source>
        <strain evidence="4 5">JCM 14545</strain>
    </source>
</reference>
<feature type="domain" description="EF-hand" evidence="3">
    <location>
        <begin position="94"/>
        <end position="129"/>
    </location>
</feature>
<dbReference type="Proteomes" id="UP001501116">
    <property type="component" value="Unassembled WGS sequence"/>
</dbReference>
<keyword evidence="2" id="KW-0677">Repeat</keyword>
<protein>
    <submittedName>
        <fullName evidence="4">EF-hand domain-containing protein</fullName>
    </submittedName>
</protein>
<dbReference type="Pfam" id="PF13499">
    <property type="entry name" value="EF-hand_7"/>
    <property type="match status" value="1"/>
</dbReference>